<sequence>MADIVKQKSGADSRVPVLVQDPEYCVWTTEILKKKEMTILEVQKMEAYLYIDDRTIVYSEGPGIPPIKEVCAELSRALNTWPAILICDPIIPDWDRENRKLYGDVNTPSVLAMREQHYDELPLYDDKNTQNFEELKVYVRKGLQLPDK</sequence>
<dbReference type="AlphaFoldDB" id="A0A1Y2D8T0"/>
<dbReference type="OrthoDB" id="5230585at2759"/>
<dbReference type="InParanoid" id="A0A1Y2D8T0"/>
<reference evidence="1 2" key="1">
    <citation type="submission" date="2016-07" db="EMBL/GenBank/DDBJ databases">
        <title>Pervasive Adenine N6-methylation of Active Genes in Fungi.</title>
        <authorList>
            <consortium name="DOE Joint Genome Institute"/>
            <person name="Mondo S.J."/>
            <person name="Dannebaum R.O."/>
            <person name="Kuo R.C."/>
            <person name="Labutti K."/>
            <person name="Haridas S."/>
            <person name="Kuo A."/>
            <person name="Salamov A."/>
            <person name="Ahrendt S.R."/>
            <person name="Lipzen A."/>
            <person name="Sullivan W."/>
            <person name="Andreopoulos W.B."/>
            <person name="Clum A."/>
            <person name="Lindquist E."/>
            <person name="Daum C."/>
            <person name="Ramamoorthy G.K."/>
            <person name="Gryganskyi A."/>
            <person name="Culley D."/>
            <person name="Magnuson J.K."/>
            <person name="James T.Y."/>
            <person name="O'Malley M.A."/>
            <person name="Stajich J.E."/>
            <person name="Spatafora J.W."/>
            <person name="Visel A."/>
            <person name="Grigoriev I.V."/>
        </authorList>
    </citation>
    <scope>NUCLEOTIDE SEQUENCE [LARGE SCALE GENOMIC DNA]</scope>
    <source>
        <strain evidence="1 2">CBS 129021</strain>
    </source>
</reference>
<gene>
    <name evidence="1" type="ORF">BCR38DRAFT_491010</name>
</gene>
<name>A0A1Y2D8T0_9PEZI</name>
<accession>A0A1Y2D8T0</accession>
<dbReference type="EMBL" id="MCFJ01000026">
    <property type="protein sequence ID" value="ORY55672.1"/>
    <property type="molecule type" value="Genomic_DNA"/>
</dbReference>
<proteinExistence type="predicted"/>
<evidence type="ECO:0000313" key="2">
    <source>
        <dbReference type="Proteomes" id="UP000193689"/>
    </source>
</evidence>
<dbReference type="GeneID" id="63780818"/>
<organism evidence="1 2">
    <name type="scientific">Pseudomassariella vexata</name>
    <dbReference type="NCBI Taxonomy" id="1141098"/>
    <lineage>
        <taxon>Eukaryota</taxon>
        <taxon>Fungi</taxon>
        <taxon>Dikarya</taxon>
        <taxon>Ascomycota</taxon>
        <taxon>Pezizomycotina</taxon>
        <taxon>Sordariomycetes</taxon>
        <taxon>Xylariomycetidae</taxon>
        <taxon>Amphisphaeriales</taxon>
        <taxon>Pseudomassariaceae</taxon>
        <taxon>Pseudomassariella</taxon>
    </lineage>
</organism>
<dbReference type="Proteomes" id="UP000193689">
    <property type="component" value="Unassembled WGS sequence"/>
</dbReference>
<evidence type="ECO:0000313" key="1">
    <source>
        <dbReference type="EMBL" id="ORY55672.1"/>
    </source>
</evidence>
<comment type="caution">
    <text evidence="1">The sequence shown here is derived from an EMBL/GenBank/DDBJ whole genome shotgun (WGS) entry which is preliminary data.</text>
</comment>
<keyword evidence="2" id="KW-1185">Reference proteome</keyword>
<dbReference type="RefSeq" id="XP_040709730.1">
    <property type="nucleotide sequence ID" value="XM_040864606.1"/>
</dbReference>
<protein>
    <submittedName>
        <fullName evidence="1">Uncharacterized protein</fullName>
    </submittedName>
</protein>